<protein>
    <recommendedName>
        <fullName evidence="6">tRNA1(Val) (adenine(37)-N6)-methyltransferase</fullName>
        <ecNumber evidence="6">2.1.1.223</ecNumber>
    </recommendedName>
    <alternativeName>
        <fullName evidence="6">tRNA m6A37 methyltransferase</fullName>
    </alternativeName>
</protein>
<feature type="region of interest" description="Disordered" evidence="7">
    <location>
        <begin position="1"/>
        <end position="30"/>
    </location>
</feature>
<dbReference type="SUPFAM" id="SSF53335">
    <property type="entry name" value="S-adenosyl-L-methionine-dependent methyltransferases"/>
    <property type="match status" value="1"/>
</dbReference>
<dbReference type="EC" id="2.1.1.223" evidence="6"/>
<evidence type="ECO:0000256" key="5">
    <source>
        <dbReference type="ARBA" id="ARBA00022694"/>
    </source>
</evidence>
<dbReference type="InterPro" id="IPR029063">
    <property type="entry name" value="SAM-dependent_MTases_sf"/>
</dbReference>
<keyword evidence="10" id="KW-1185">Reference proteome</keyword>
<dbReference type="GO" id="GO:0016430">
    <property type="term" value="F:tRNA (adenine-N6)-methyltransferase activity"/>
    <property type="evidence" value="ECO:0007669"/>
    <property type="project" value="UniProtKB-UniRule"/>
</dbReference>
<accession>A0A2N5E612</accession>
<dbReference type="PANTHER" id="PTHR47739">
    <property type="entry name" value="TRNA1(VAL) (ADENINE(37)-N6)-METHYLTRANSFERASE"/>
    <property type="match status" value="1"/>
</dbReference>
<proteinExistence type="inferred from homology"/>
<evidence type="ECO:0000313" key="10">
    <source>
        <dbReference type="Proteomes" id="UP000234240"/>
    </source>
</evidence>
<dbReference type="PROSITE" id="PS00092">
    <property type="entry name" value="N6_MTASE"/>
    <property type="match status" value="1"/>
</dbReference>
<dbReference type="PANTHER" id="PTHR47739:SF1">
    <property type="entry name" value="TRNA1(VAL) (ADENINE(37)-N6)-METHYLTRANSFERASE"/>
    <property type="match status" value="1"/>
</dbReference>
<dbReference type="OrthoDB" id="5383291at2"/>
<evidence type="ECO:0000256" key="6">
    <source>
        <dbReference type="HAMAP-Rule" id="MF_01872"/>
    </source>
</evidence>
<comment type="function">
    <text evidence="6">Specifically methylates the adenine in position 37 of tRNA(1)(Val) (anticodon cmo5UAC).</text>
</comment>
<keyword evidence="4 6" id="KW-0949">S-adenosyl-L-methionine</keyword>
<evidence type="ECO:0000313" key="9">
    <source>
        <dbReference type="EMBL" id="PLR36752.1"/>
    </source>
</evidence>
<dbReference type="GO" id="GO:0008033">
    <property type="term" value="P:tRNA processing"/>
    <property type="evidence" value="ECO:0007669"/>
    <property type="project" value="UniProtKB-UniRule"/>
</dbReference>
<dbReference type="NCBIfam" id="NF047853">
    <property type="entry name" value="tRm6a37MtseTrmN"/>
    <property type="match status" value="1"/>
</dbReference>
<reference evidence="9 10" key="1">
    <citation type="submission" date="2017-12" db="EMBL/GenBank/DDBJ databases">
        <title>Characterization of six clinical isolates of Enterochimera gen. nov., a novel genus of the Yersiniaciae family and the three species Enterochimera arupensis sp. nov., Enterochimera coloradensis sp. nov, and Enterochimera californica sp. nov.</title>
        <authorList>
            <person name="Rossi A."/>
            <person name="Fisher M."/>
        </authorList>
    </citation>
    <scope>NUCLEOTIDE SEQUENCE [LARGE SCALE GENOMIC DNA]</scope>
    <source>
        <strain evidence="10">2015-Iso6</strain>
    </source>
</reference>
<evidence type="ECO:0000256" key="4">
    <source>
        <dbReference type="ARBA" id="ARBA00022691"/>
    </source>
</evidence>
<dbReference type="EMBL" id="PJZF01000008">
    <property type="protein sequence ID" value="PLR36752.1"/>
    <property type="molecule type" value="Genomic_DNA"/>
</dbReference>
<dbReference type="GO" id="GO:0005737">
    <property type="term" value="C:cytoplasm"/>
    <property type="evidence" value="ECO:0007669"/>
    <property type="project" value="UniProtKB-SubCell"/>
</dbReference>
<keyword evidence="1 6" id="KW-0963">Cytoplasm</keyword>
<organism evidence="9 10">
    <name type="scientific">Chimaeribacter californicus</name>
    <dbReference type="NCBI Taxonomy" id="2060067"/>
    <lineage>
        <taxon>Bacteria</taxon>
        <taxon>Pseudomonadati</taxon>
        <taxon>Pseudomonadota</taxon>
        <taxon>Gammaproteobacteria</taxon>
        <taxon>Enterobacterales</taxon>
        <taxon>Yersiniaceae</taxon>
        <taxon>Chimaeribacter</taxon>
    </lineage>
</organism>
<dbReference type="InterPro" id="IPR002052">
    <property type="entry name" value="DNA_methylase_N6_adenine_CS"/>
</dbReference>
<comment type="catalytic activity">
    <reaction evidence="6">
        <text>adenosine(37) in tRNA1(Val) + S-adenosyl-L-methionine = N(6)-methyladenosine(37) in tRNA1(Val) + S-adenosyl-L-homocysteine + H(+)</text>
        <dbReference type="Rhea" id="RHEA:43160"/>
        <dbReference type="Rhea" id="RHEA-COMP:10369"/>
        <dbReference type="Rhea" id="RHEA-COMP:10370"/>
        <dbReference type="ChEBI" id="CHEBI:15378"/>
        <dbReference type="ChEBI" id="CHEBI:57856"/>
        <dbReference type="ChEBI" id="CHEBI:59789"/>
        <dbReference type="ChEBI" id="CHEBI:74411"/>
        <dbReference type="ChEBI" id="CHEBI:74449"/>
        <dbReference type="EC" id="2.1.1.223"/>
    </reaction>
</comment>
<sequence length="270" mass="29528">MLRRFCRAASGKDAPGSDLEEPVTTESTPAPALRRNGFTFKQFFVAHDRCAMKVGTDGVLLGAWAPVDNAGRILDIGTGSGLIALMLAQRTSPGCEIDAVELDADAAEQARENAGASPWADRIKVLANDIHQVARENVARYALIVSNPPYFEPAVACRDAARTQARYTETLSHDALLACAAALLEEGGQFCVVLPYEIGERFIATAQADGWYPARRTVIRDRPGKPLHRMLLALARSPVTLHQDELALRDEDGSYSAAFRQMITDFYLFY</sequence>
<dbReference type="HAMAP" id="MF_01872">
    <property type="entry name" value="tRNA_methyltr_YfiC"/>
    <property type="match status" value="1"/>
</dbReference>
<dbReference type="GO" id="GO:0032259">
    <property type="term" value="P:methylation"/>
    <property type="evidence" value="ECO:0007669"/>
    <property type="project" value="UniProtKB-KW"/>
</dbReference>
<dbReference type="InterPro" id="IPR007848">
    <property type="entry name" value="Small_mtfrase_dom"/>
</dbReference>
<comment type="subcellular location">
    <subcellularLocation>
        <location evidence="6">Cytoplasm</location>
    </subcellularLocation>
</comment>
<keyword evidence="2 6" id="KW-0489">Methyltransferase</keyword>
<dbReference type="InterPro" id="IPR050210">
    <property type="entry name" value="tRNA_Adenine-N(6)_MTase"/>
</dbReference>
<evidence type="ECO:0000256" key="7">
    <source>
        <dbReference type="SAM" id="MobiDB-lite"/>
    </source>
</evidence>
<dbReference type="CDD" id="cd02440">
    <property type="entry name" value="AdoMet_MTases"/>
    <property type="match status" value="1"/>
</dbReference>
<keyword evidence="3 6" id="KW-0808">Transferase</keyword>
<evidence type="ECO:0000256" key="2">
    <source>
        <dbReference type="ARBA" id="ARBA00022603"/>
    </source>
</evidence>
<dbReference type="Pfam" id="PF05175">
    <property type="entry name" value="MTS"/>
    <property type="match status" value="1"/>
</dbReference>
<feature type="domain" description="Methyltransferase small" evidence="8">
    <location>
        <begin position="67"/>
        <end position="195"/>
    </location>
</feature>
<comment type="similarity">
    <text evidence="6">Belongs to the methyltransferase superfamily. tRNA (adenine-N(6)-)-methyltransferase family.</text>
</comment>
<dbReference type="InterPro" id="IPR022882">
    <property type="entry name" value="tRNA_adenine-N6_MeTrfase"/>
</dbReference>
<evidence type="ECO:0000256" key="3">
    <source>
        <dbReference type="ARBA" id="ARBA00022679"/>
    </source>
</evidence>
<dbReference type="AlphaFoldDB" id="A0A2N5E612"/>
<gene>
    <name evidence="9" type="ORF">CYR55_11130</name>
</gene>
<dbReference type="Gene3D" id="3.40.50.150">
    <property type="entry name" value="Vaccinia Virus protein VP39"/>
    <property type="match status" value="1"/>
</dbReference>
<dbReference type="Proteomes" id="UP000234240">
    <property type="component" value="Unassembled WGS sequence"/>
</dbReference>
<evidence type="ECO:0000259" key="8">
    <source>
        <dbReference type="Pfam" id="PF05175"/>
    </source>
</evidence>
<comment type="caution">
    <text evidence="9">The sequence shown here is derived from an EMBL/GenBank/DDBJ whole genome shotgun (WGS) entry which is preliminary data.</text>
</comment>
<name>A0A2N5E612_9GAMM</name>
<keyword evidence="5 6" id="KW-0819">tRNA processing</keyword>
<dbReference type="GO" id="GO:0003676">
    <property type="term" value="F:nucleic acid binding"/>
    <property type="evidence" value="ECO:0007669"/>
    <property type="project" value="InterPro"/>
</dbReference>
<evidence type="ECO:0000256" key="1">
    <source>
        <dbReference type="ARBA" id="ARBA00022490"/>
    </source>
</evidence>